<sequence length="135" mass="15273">MELHITSKEDLLKEAYKIQDYLDMVMSENPEEAVQRGNDLSAYLARTTKMLADAKYHLNTTTKTDVFEILKDAAKHAGATPSAINKLVKSASKEEQYLVDLIERLNAACTHQIDWCRTIISKAKTEMQYTSRGGF</sequence>
<dbReference type="AlphaFoldDB" id="A0A840CR27"/>
<proteinExistence type="predicted"/>
<organism evidence="1 2">
    <name type="scientific">Dysgonomonas hofstadii</name>
    <dbReference type="NCBI Taxonomy" id="637886"/>
    <lineage>
        <taxon>Bacteria</taxon>
        <taxon>Pseudomonadati</taxon>
        <taxon>Bacteroidota</taxon>
        <taxon>Bacteroidia</taxon>
        <taxon>Bacteroidales</taxon>
        <taxon>Dysgonomonadaceae</taxon>
        <taxon>Dysgonomonas</taxon>
    </lineage>
</organism>
<dbReference type="EMBL" id="JACIEP010000008">
    <property type="protein sequence ID" value="MBB4036598.1"/>
    <property type="molecule type" value="Genomic_DNA"/>
</dbReference>
<evidence type="ECO:0000313" key="1">
    <source>
        <dbReference type="EMBL" id="MBB4036598.1"/>
    </source>
</evidence>
<reference evidence="1 2" key="1">
    <citation type="submission" date="2020-08" db="EMBL/GenBank/DDBJ databases">
        <title>Genomic Encyclopedia of Type Strains, Phase IV (KMG-IV): sequencing the most valuable type-strain genomes for metagenomic binning, comparative biology and taxonomic classification.</title>
        <authorList>
            <person name="Goeker M."/>
        </authorList>
    </citation>
    <scope>NUCLEOTIDE SEQUENCE [LARGE SCALE GENOMIC DNA]</scope>
    <source>
        <strain evidence="1 2">DSM 104969</strain>
    </source>
</reference>
<accession>A0A840CR27</accession>
<comment type="caution">
    <text evidence="1">The sequence shown here is derived from an EMBL/GenBank/DDBJ whole genome shotgun (WGS) entry which is preliminary data.</text>
</comment>
<dbReference type="Proteomes" id="UP000555103">
    <property type="component" value="Unassembled WGS sequence"/>
</dbReference>
<protein>
    <submittedName>
        <fullName evidence="1">ElaB/YqjD/DUF883 family membrane-anchored ribosome-binding protein</fullName>
    </submittedName>
</protein>
<evidence type="ECO:0000313" key="2">
    <source>
        <dbReference type="Proteomes" id="UP000555103"/>
    </source>
</evidence>
<dbReference type="RefSeq" id="WP_183307496.1">
    <property type="nucleotide sequence ID" value="NZ_JACIEP010000008.1"/>
</dbReference>
<gene>
    <name evidence="1" type="ORF">GGR21_002504</name>
</gene>
<keyword evidence="2" id="KW-1185">Reference proteome</keyword>
<name>A0A840CR27_9BACT</name>